<protein>
    <recommendedName>
        <fullName evidence="3">Retrovirus-related Pol polyprotein from transposon TNT 1-94</fullName>
    </recommendedName>
</protein>
<accession>A0A151RRV8</accession>
<dbReference type="AlphaFoldDB" id="A0A151RRV8"/>
<evidence type="ECO:0000313" key="2">
    <source>
        <dbReference type="Proteomes" id="UP000075243"/>
    </source>
</evidence>
<reference evidence="1" key="1">
    <citation type="journal article" date="2012" name="Nat. Biotechnol.">
        <title>Draft genome sequence of pigeonpea (Cajanus cajan), an orphan legume crop of resource-poor farmers.</title>
        <authorList>
            <person name="Varshney R.K."/>
            <person name="Chen W."/>
            <person name="Li Y."/>
            <person name="Bharti A.K."/>
            <person name="Saxena R.K."/>
            <person name="Schlueter J.A."/>
            <person name="Donoghue M.T."/>
            <person name="Azam S."/>
            <person name="Fan G."/>
            <person name="Whaley A.M."/>
            <person name="Farmer A.D."/>
            <person name="Sheridan J."/>
            <person name="Iwata A."/>
            <person name="Tuteja R."/>
            <person name="Penmetsa R.V."/>
            <person name="Wu W."/>
            <person name="Upadhyaya H.D."/>
            <person name="Yang S.P."/>
            <person name="Shah T."/>
            <person name="Saxena K.B."/>
            <person name="Michael T."/>
            <person name="McCombie W.R."/>
            <person name="Yang B."/>
            <person name="Zhang G."/>
            <person name="Yang H."/>
            <person name="Wang J."/>
            <person name="Spillane C."/>
            <person name="Cook D.R."/>
            <person name="May G.D."/>
            <person name="Xu X."/>
            <person name="Jackson S.A."/>
        </authorList>
    </citation>
    <scope>NUCLEOTIDE SEQUENCE [LARGE SCALE GENOMIC DNA]</scope>
</reference>
<evidence type="ECO:0000313" key="1">
    <source>
        <dbReference type="EMBL" id="KYP45258.1"/>
    </source>
</evidence>
<keyword evidence="2" id="KW-1185">Reference proteome</keyword>
<organism evidence="1 2">
    <name type="scientific">Cajanus cajan</name>
    <name type="common">Pigeon pea</name>
    <name type="synonym">Cajanus indicus</name>
    <dbReference type="NCBI Taxonomy" id="3821"/>
    <lineage>
        <taxon>Eukaryota</taxon>
        <taxon>Viridiplantae</taxon>
        <taxon>Streptophyta</taxon>
        <taxon>Embryophyta</taxon>
        <taxon>Tracheophyta</taxon>
        <taxon>Spermatophyta</taxon>
        <taxon>Magnoliopsida</taxon>
        <taxon>eudicotyledons</taxon>
        <taxon>Gunneridae</taxon>
        <taxon>Pentapetalae</taxon>
        <taxon>rosids</taxon>
        <taxon>fabids</taxon>
        <taxon>Fabales</taxon>
        <taxon>Fabaceae</taxon>
        <taxon>Papilionoideae</taxon>
        <taxon>50 kb inversion clade</taxon>
        <taxon>NPAAA clade</taxon>
        <taxon>indigoferoid/millettioid clade</taxon>
        <taxon>Phaseoleae</taxon>
        <taxon>Cajanus</taxon>
    </lineage>
</organism>
<name>A0A151RRV8_CAJCA</name>
<evidence type="ECO:0008006" key="3">
    <source>
        <dbReference type="Google" id="ProtNLM"/>
    </source>
</evidence>
<proteinExistence type="predicted"/>
<dbReference type="Gramene" id="C.cajan_32393.t">
    <property type="protein sequence ID" value="C.cajan_32393.t"/>
    <property type="gene ID" value="C.cajan_32393"/>
</dbReference>
<dbReference type="EMBL" id="KQ483596">
    <property type="protein sequence ID" value="KYP45258.1"/>
    <property type="molecule type" value="Genomic_DNA"/>
</dbReference>
<dbReference type="Proteomes" id="UP000075243">
    <property type="component" value="Unassembled WGS sequence"/>
</dbReference>
<sequence length="85" mass="10025">MIIHVLFYVYVDDILIFGSLLHLSNYSRSYIAYIVGRLGKYTHNLDHSHWLTLERLFKYLKGTINYDTDHYACYLTVIEGFSDAN</sequence>
<gene>
    <name evidence="1" type="ORF">KK1_033211</name>
</gene>